<feature type="non-terminal residue" evidence="1">
    <location>
        <position position="1"/>
    </location>
</feature>
<proteinExistence type="predicted"/>
<organism evidence="1">
    <name type="scientific">Arion vulgaris</name>
    <dbReference type="NCBI Taxonomy" id="1028688"/>
    <lineage>
        <taxon>Eukaryota</taxon>
        <taxon>Metazoa</taxon>
        <taxon>Spiralia</taxon>
        <taxon>Lophotrochozoa</taxon>
        <taxon>Mollusca</taxon>
        <taxon>Gastropoda</taxon>
        <taxon>Heterobranchia</taxon>
        <taxon>Euthyneura</taxon>
        <taxon>Panpulmonata</taxon>
        <taxon>Eupulmonata</taxon>
        <taxon>Stylommatophora</taxon>
        <taxon>Helicina</taxon>
        <taxon>Arionoidea</taxon>
        <taxon>Arionidae</taxon>
        <taxon>Arion</taxon>
    </lineage>
</organism>
<accession>A0A0B6YYH7</accession>
<feature type="non-terminal residue" evidence="1">
    <location>
        <position position="156"/>
    </location>
</feature>
<protein>
    <submittedName>
        <fullName evidence="1">Uncharacterized protein</fullName>
    </submittedName>
</protein>
<sequence>LHAIILQQSYYGRHAFVHHNFWTQADLVTIVDTFQNLSGWTKDTGAIADLAAWVYARHCQDMYDVHSVHAVIKELAHYATLTNQTLTDEIKGIGLLLFRLVASFRETGDLQRTLDSIEDYSARTISLPDEAQEQLEAQKSKILLEELVQATGAPEL</sequence>
<reference evidence="1" key="1">
    <citation type="submission" date="2014-12" db="EMBL/GenBank/DDBJ databases">
        <title>Insight into the proteome of Arion vulgaris.</title>
        <authorList>
            <person name="Aradska J."/>
            <person name="Bulat T."/>
            <person name="Smidak R."/>
            <person name="Sarate P."/>
            <person name="Gangsoo J."/>
            <person name="Sialana F."/>
            <person name="Bilban M."/>
            <person name="Lubec G."/>
        </authorList>
    </citation>
    <scope>NUCLEOTIDE SEQUENCE</scope>
    <source>
        <tissue evidence="1">Skin</tissue>
    </source>
</reference>
<dbReference type="EMBL" id="HACG01014529">
    <property type="protein sequence ID" value="CEK61394.1"/>
    <property type="molecule type" value="Transcribed_RNA"/>
</dbReference>
<dbReference type="AlphaFoldDB" id="A0A0B6YYH7"/>
<name>A0A0B6YYH7_9EUPU</name>
<evidence type="ECO:0000313" key="1">
    <source>
        <dbReference type="EMBL" id="CEK61394.1"/>
    </source>
</evidence>
<gene>
    <name evidence="1" type="primary">ORF42134</name>
</gene>